<dbReference type="RefSeq" id="XP_635891.2">
    <property type="nucleotide sequence ID" value="XM_630799.2"/>
</dbReference>
<feature type="non-terminal residue" evidence="9">
    <location>
        <position position="224"/>
    </location>
</feature>
<feature type="domain" description="C2H2-type" evidence="8">
    <location>
        <begin position="36"/>
        <end position="59"/>
    </location>
</feature>
<evidence type="ECO:0000313" key="9">
    <source>
        <dbReference type="EMBL" id="EAL62391.2"/>
    </source>
</evidence>
<dbReference type="GeneID" id="8627479"/>
<dbReference type="SMR" id="Q54GK4"/>
<reference evidence="9 10" key="1">
    <citation type="journal article" date="2005" name="Nature">
        <title>The genome of the social amoeba Dictyostelium discoideum.</title>
        <authorList>
            <consortium name="The Dictyostelium discoideum Sequencing Consortium"/>
            <person name="Eichinger L."/>
            <person name="Pachebat J.A."/>
            <person name="Glockner G."/>
            <person name="Rajandream M.A."/>
            <person name="Sucgang R."/>
            <person name="Berriman M."/>
            <person name="Song J."/>
            <person name="Olsen R."/>
            <person name="Szafranski K."/>
            <person name="Xu Q."/>
            <person name="Tunggal B."/>
            <person name="Kummerfeld S."/>
            <person name="Madera M."/>
            <person name="Konfortov B.A."/>
            <person name="Rivero F."/>
            <person name="Bankier A.T."/>
            <person name="Lehmann R."/>
            <person name="Hamlin N."/>
            <person name="Davies R."/>
            <person name="Gaudet P."/>
            <person name="Fey P."/>
            <person name="Pilcher K."/>
            <person name="Chen G."/>
            <person name="Saunders D."/>
            <person name="Sodergren E."/>
            <person name="Davis P."/>
            <person name="Kerhornou A."/>
            <person name="Nie X."/>
            <person name="Hall N."/>
            <person name="Anjard C."/>
            <person name="Hemphill L."/>
            <person name="Bason N."/>
            <person name="Farbrother P."/>
            <person name="Desany B."/>
            <person name="Just E."/>
            <person name="Morio T."/>
            <person name="Rost R."/>
            <person name="Churcher C."/>
            <person name="Cooper J."/>
            <person name="Haydock S."/>
            <person name="van Driessche N."/>
            <person name="Cronin A."/>
            <person name="Goodhead I."/>
            <person name="Muzny D."/>
            <person name="Mourier T."/>
            <person name="Pain A."/>
            <person name="Lu M."/>
            <person name="Harper D."/>
            <person name="Lindsay R."/>
            <person name="Hauser H."/>
            <person name="James K."/>
            <person name="Quiles M."/>
            <person name="Madan Babu M."/>
            <person name="Saito T."/>
            <person name="Buchrieser C."/>
            <person name="Wardroper A."/>
            <person name="Felder M."/>
            <person name="Thangavelu M."/>
            <person name="Johnson D."/>
            <person name="Knights A."/>
            <person name="Loulseged H."/>
            <person name="Mungall K."/>
            <person name="Oliver K."/>
            <person name="Price C."/>
            <person name="Quail M.A."/>
            <person name="Urushihara H."/>
            <person name="Hernandez J."/>
            <person name="Rabbinowitsch E."/>
            <person name="Steffen D."/>
            <person name="Sanders M."/>
            <person name="Ma J."/>
            <person name="Kohara Y."/>
            <person name="Sharp S."/>
            <person name="Simmonds M."/>
            <person name="Spiegler S."/>
            <person name="Tivey A."/>
            <person name="Sugano S."/>
            <person name="White B."/>
            <person name="Walker D."/>
            <person name="Woodward J."/>
            <person name="Winckler T."/>
            <person name="Tanaka Y."/>
            <person name="Shaulsky G."/>
            <person name="Schleicher M."/>
            <person name="Weinstock G."/>
            <person name="Rosenthal A."/>
            <person name="Cox E.C."/>
            <person name="Chisholm R.L."/>
            <person name="Gibbs R."/>
            <person name="Loomis W.F."/>
            <person name="Platzer M."/>
            <person name="Kay R.R."/>
            <person name="Williams J."/>
            <person name="Dear P.H."/>
            <person name="Noegel A.A."/>
            <person name="Barrell B."/>
            <person name="Kuspa A."/>
        </authorList>
    </citation>
    <scope>NUCLEOTIDE SEQUENCE [LARGE SCALE GENOMIC DNA]</scope>
    <source>
        <strain evidence="9 10">AX4</strain>
    </source>
</reference>
<organism evidence="9 10">
    <name type="scientific">Dictyostelium discoideum</name>
    <name type="common">Social amoeba</name>
    <dbReference type="NCBI Taxonomy" id="44689"/>
    <lineage>
        <taxon>Eukaryota</taxon>
        <taxon>Amoebozoa</taxon>
        <taxon>Evosea</taxon>
        <taxon>Eumycetozoa</taxon>
        <taxon>Dictyostelia</taxon>
        <taxon>Dictyosteliales</taxon>
        <taxon>Dictyosteliaceae</taxon>
        <taxon>Dictyostelium</taxon>
    </lineage>
</organism>
<evidence type="ECO:0000256" key="2">
    <source>
        <dbReference type="ARBA" id="ARBA00022723"/>
    </source>
</evidence>
<dbReference type="PANTHER" id="PTHR23215">
    <property type="entry name" value="ZINC FINGER PROTEIN 207"/>
    <property type="match status" value="1"/>
</dbReference>
<evidence type="ECO:0000256" key="4">
    <source>
        <dbReference type="ARBA" id="ARBA00022833"/>
    </source>
</evidence>
<dbReference type="GO" id="GO:0008270">
    <property type="term" value="F:zinc ion binding"/>
    <property type="evidence" value="ECO:0007669"/>
    <property type="project" value="UniProtKB-KW"/>
</dbReference>
<proteinExistence type="predicted"/>
<dbReference type="KEGG" id="ddi:DDB_G0290105"/>
<feature type="region of interest" description="Disordered" evidence="7">
    <location>
        <begin position="86"/>
        <end position="120"/>
    </location>
</feature>
<dbReference type="EMBL" id="AAFI02000153">
    <property type="protein sequence ID" value="EAL62391.2"/>
    <property type="molecule type" value="Genomic_DNA"/>
</dbReference>
<dbReference type="VEuPathDB" id="AmoebaDB:DDB_G0290105"/>
<feature type="compositionally biased region" description="Low complexity" evidence="7">
    <location>
        <begin position="95"/>
        <end position="120"/>
    </location>
</feature>
<evidence type="ECO:0000256" key="7">
    <source>
        <dbReference type="SAM" id="MobiDB-lite"/>
    </source>
</evidence>
<dbReference type="PANTHER" id="PTHR23215:SF0">
    <property type="entry name" value="BUB3-INTERACTING AND GLEBS MOTIF-CONTAINING PROTEIN ZNF207"/>
    <property type="match status" value="1"/>
</dbReference>
<dbReference type="HOGENOM" id="CLU_1237827_0_0_1"/>
<evidence type="ECO:0000313" key="10">
    <source>
        <dbReference type="Proteomes" id="UP000002195"/>
    </source>
</evidence>
<dbReference type="Proteomes" id="UP000002195">
    <property type="component" value="Unassembled WGS sequence"/>
</dbReference>
<gene>
    <name evidence="9" type="ORF">DDB_G0290105</name>
</gene>
<dbReference type="InParanoid" id="Q54GK4"/>
<protein>
    <submittedName>
        <fullName evidence="9">C2H2-type zinc finger-containing protein</fullName>
    </submittedName>
</protein>
<evidence type="ECO:0000256" key="5">
    <source>
        <dbReference type="ARBA" id="ARBA00023242"/>
    </source>
</evidence>
<keyword evidence="5" id="KW-0539">Nucleus</keyword>
<sequence>MGKKKRSTQEKPYCWYCERVFEDEKILIQHQKAKHFKCNHCNRKLASASGMVVHVQTVHKEILTKVPNAKPGRDSPEYEIYGMEGIPDEEEDDNNNNNNNNNNKKARFDNNNNNMNNMNNMNNQQYQQQQQQYGGHMNQNSGYNGYNSGYGGGGGGGLIINHLYYVCHHNIFNHITNHTTNHIINHHIMAHHHKCIIKCLQIVVVGHQIPTMVGHQIILMVVVV</sequence>
<keyword evidence="2" id="KW-0479">Metal-binding</keyword>
<dbReference type="STRING" id="44689.Q54GK4"/>
<dbReference type="InterPro" id="IPR036236">
    <property type="entry name" value="Znf_C2H2_sf"/>
</dbReference>
<name>Q54GK4_DICDI</name>
<comment type="subcellular location">
    <subcellularLocation>
        <location evidence="1">Nucleus</location>
    </subcellularLocation>
</comment>
<keyword evidence="10" id="KW-1185">Reference proteome</keyword>
<dbReference type="PROSITE" id="PS50157">
    <property type="entry name" value="ZINC_FINGER_C2H2_2"/>
    <property type="match status" value="1"/>
</dbReference>
<dbReference type="PROSITE" id="PS00028">
    <property type="entry name" value="ZINC_FINGER_C2H2_1"/>
    <property type="match status" value="1"/>
</dbReference>
<dbReference type="Gene3D" id="3.30.160.60">
    <property type="entry name" value="Classic Zinc Finger"/>
    <property type="match status" value="1"/>
</dbReference>
<evidence type="ECO:0000256" key="6">
    <source>
        <dbReference type="PROSITE-ProRule" id="PRU00042"/>
    </source>
</evidence>
<dbReference type="SMART" id="SM00355">
    <property type="entry name" value="ZnF_C2H2"/>
    <property type="match status" value="2"/>
</dbReference>
<dbReference type="InterPro" id="IPR013087">
    <property type="entry name" value="Znf_C2H2_type"/>
</dbReference>
<comment type="caution">
    <text evidence="9">The sequence shown here is derived from an EMBL/GenBank/DDBJ whole genome shotgun (WGS) entry which is preliminary data.</text>
</comment>
<evidence type="ECO:0000256" key="3">
    <source>
        <dbReference type="ARBA" id="ARBA00022771"/>
    </source>
</evidence>
<dbReference type="eggNOG" id="KOG2893">
    <property type="taxonomic scope" value="Eukaryota"/>
</dbReference>
<evidence type="ECO:0000259" key="8">
    <source>
        <dbReference type="PROSITE" id="PS50157"/>
    </source>
</evidence>
<dbReference type="SUPFAM" id="SSF57667">
    <property type="entry name" value="beta-beta-alpha zinc fingers"/>
    <property type="match status" value="1"/>
</dbReference>
<dbReference type="dictyBase" id="DDB_G0290105"/>
<dbReference type="AlphaFoldDB" id="Q54GK4"/>
<keyword evidence="3 6" id="KW-0863">Zinc-finger</keyword>
<dbReference type="GO" id="GO:0005634">
    <property type="term" value="C:nucleus"/>
    <property type="evidence" value="ECO:0007669"/>
    <property type="project" value="UniProtKB-SubCell"/>
</dbReference>
<accession>Q54GK4</accession>
<dbReference type="CDD" id="cd20908">
    <property type="entry name" value="SUF4-like"/>
    <property type="match status" value="1"/>
</dbReference>
<dbReference type="PaxDb" id="44689-DDB0233683"/>
<keyword evidence="4" id="KW-0862">Zinc</keyword>
<evidence type="ECO:0000256" key="1">
    <source>
        <dbReference type="ARBA" id="ARBA00004123"/>
    </source>
</evidence>